<sequence length="363" mass="42404">MEKIKTDELDEEFVEEVENAVKSIYSQLPLKYIGSSTMKGISFIKFLQNIVDRMNSSETSTLLSIPSEYESVIQFVAQEAIKESIKKYEEKMNTLMGEKGKLPMLWEEFEKMHHECISEVNKSFFEKIIGSPTQIGNFAEQLNEKISKSKEEFVKRNSKELMFYNENIAKELWASHVEIGLNKNGNNSFKNNGKFQEALKSFESDYNKSIKKSPEAIKIIVSYKNNQYLSAINHIKQLGIMNAELAKIMRDEEEANRLKLEALAREEQLRLQIEALKRERQEYVNNAKNKILELQTNIEQQKKSQEEMKQRFAEEKNSLIKTVYRTFDESTKSEEIKTPLEENIEIRNVKPKKRKKCCMCVIT</sequence>
<name>A0A397TAR0_9GLOM</name>
<gene>
    <name evidence="3" type="ORF">C1645_488735</name>
</gene>
<reference evidence="3 4" key="1">
    <citation type="submission" date="2018-06" db="EMBL/GenBank/DDBJ databases">
        <title>Comparative genomics reveals the genomic features of Rhizophagus irregularis, R. cerebriforme, R. diaphanum and Gigaspora rosea, and their symbiotic lifestyle signature.</title>
        <authorList>
            <person name="Morin E."/>
            <person name="San Clemente H."/>
            <person name="Chen E.C.H."/>
            <person name="De La Providencia I."/>
            <person name="Hainaut M."/>
            <person name="Kuo A."/>
            <person name="Kohler A."/>
            <person name="Murat C."/>
            <person name="Tang N."/>
            <person name="Roy S."/>
            <person name="Loubradou J."/>
            <person name="Henrissat B."/>
            <person name="Grigoriev I.V."/>
            <person name="Corradi N."/>
            <person name="Roux C."/>
            <person name="Martin F.M."/>
        </authorList>
    </citation>
    <scope>NUCLEOTIDE SEQUENCE [LARGE SCALE GENOMIC DNA]</scope>
    <source>
        <strain evidence="3 4">DAOM 227022</strain>
    </source>
</reference>
<dbReference type="OrthoDB" id="2330589at2759"/>
<dbReference type="InterPro" id="IPR003191">
    <property type="entry name" value="Guanylate-bd/ATL_C"/>
</dbReference>
<keyword evidence="1" id="KW-0175">Coiled coil</keyword>
<dbReference type="GO" id="GO:0003924">
    <property type="term" value="F:GTPase activity"/>
    <property type="evidence" value="ECO:0007669"/>
    <property type="project" value="InterPro"/>
</dbReference>
<comment type="caution">
    <text evidence="3">The sequence shown here is derived from an EMBL/GenBank/DDBJ whole genome shotgun (WGS) entry which is preliminary data.</text>
</comment>
<proteinExistence type="predicted"/>
<protein>
    <recommendedName>
        <fullName evidence="2">Guanylate-binding protein/Atlastin C-terminal domain-containing protein</fullName>
    </recommendedName>
</protein>
<dbReference type="AlphaFoldDB" id="A0A397TAR0"/>
<feature type="coiled-coil region" evidence="1">
    <location>
        <begin position="241"/>
        <end position="318"/>
    </location>
</feature>
<evidence type="ECO:0000313" key="4">
    <source>
        <dbReference type="Proteomes" id="UP000265703"/>
    </source>
</evidence>
<dbReference type="PANTHER" id="PTHR10751">
    <property type="entry name" value="GUANYLATE BINDING PROTEIN"/>
    <property type="match status" value="1"/>
</dbReference>
<dbReference type="EMBL" id="QKYT01000062">
    <property type="protein sequence ID" value="RIA95360.1"/>
    <property type="molecule type" value="Genomic_DNA"/>
</dbReference>
<dbReference type="Gene3D" id="1.20.1000.10">
    <property type="entry name" value="Guanylate-binding protein, C-terminal domain"/>
    <property type="match status" value="1"/>
</dbReference>
<dbReference type="InterPro" id="IPR036543">
    <property type="entry name" value="Guanylate-bd_C_sf"/>
</dbReference>
<feature type="domain" description="Guanylate-binding protein/Atlastin C-terminal" evidence="2">
    <location>
        <begin position="67"/>
        <end position="329"/>
    </location>
</feature>
<dbReference type="GO" id="GO:0005525">
    <property type="term" value="F:GTP binding"/>
    <property type="evidence" value="ECO:0007669"/>
    <property type="project" value="InterPro"/>
</dbReference>
<evidence type="ECO:0000256" key="1">
    <source>
        <dbReference type="SAM" id="Coils"/>
    </source>
</evidence>
<keyword evidence="4" id="KW-1185">Reference proteome</keyword>
<organism evidence="3 4">
    <name type="scientific">Glomus cerebriforme</name>
    <dbReference type="NCBI Taxonomy" id="658196"/>
    <lineage>
        <taxon>Eukaryota</taxon>
        <taxon>Fungi</taxon>
        <taxon>Fungi incertae sedis</taxon>
        <taxon>Mucoromycota</taxon>
        <taxon>Glomeromycotina</taxon>
        <taxon>Glomeromycetes</taxon>
        <taxon>Glomerales</taxon>
        <taxon>Glomeraceae</taxon>
        <taxon>Glomus</taxon>
    </lineage>
</organism>
<evidence type="ECO:0000259" key="2">
    <source>
        <dbReference type="Pfam" id="PF02841"/>
    </source>
</evidence>
<dbReference type="Pfam" id="PF02841">
    <property type="entry name" value="GBP_C"/>
    <property type="match status" value="1"/>
</dbReference>
<dbReference type="SUPFAM" id="SSF48340">
    <property type="entry name" value="Interferon-induced guanylate-binding protein 1 (GBP1), C-terminal domain"/>
    <property type="match status" value="1"/>
</dbReference>
<dbReference type="Proteomes" id="UP000265703">
    <property type="component" value="Unassembled WGS sequence"/>
</dbReference>
<accession>A0A397TAR0</accession>
<evidence type="ECO:0000313" key="3">
    <source>
        <dbReference type="EMBL" id="RIA95360.1"/>
    </source>
</evidence>